<keyword evidence="5" id="KW-0378">Hydrolase</keyword>
<feature type="signal peptide" evidence="7">
    <location>
        <begin position="1"/>
        <end position="22"/>
    </location>
</feature>
<keyword evidence="6" id="KW-0326">Glycosidase</keyword>
<evidence type="ECO:0000256" key="5">
    <source>
        <dbReference type="ARBA" id="ARBA00022801"/>
    </source>
</evidence>
<dbReference type="InterPro" id="IPR057739">
    <property type="entry name" value="Glyco_hydro_29_N"/>
</dbReference>
<comment type="similarity">
    <text evidence="2">Belongs to the glycosyl hydrolase 29 family.</text>
</comment>
<evidence type="ECO:0000259" key="8">
    <source>
        <dbReference type="Pfam" id="PF01120"/>
    </source>
</evidence>
<proteinExistence type="inferred from homology"/>
<dbReference type="Pfam" id="PF01120">
    <property type="entry name" value="Alpha_L_fucos"/>
    <property type="match status" value="1"/>
</dbReference>
<dbReference type="SUPFAM" id="SSF51445">
    <property type="entry name" value="(Trans)glycosidases"/>
    <property type="match status" value="1"/>
</dbReference>
<feature type="chain" id="PRO_5045348463" description="alpha-L-fucosidase" evidence="7">
    <location>
        <begin position="23"/>
        <end position="444"/>
    </location>
</feature>
<protein>
    <recommendedName>
        <fullName evidence="3">alpha-L-fucosidase</fullName>
        <ecNumber evidence="3">3.2.1.51</ecNumber>
    </recommendedName>
</protein>
<dbReference type="RefSeq" id="WP_319833115.1">
    <property type="nucleotide sequence ID" value="NZ_CP138858.1"/>
</dbReference>
<evidence type="ECO:0000313" key="10">
    <source>
        <dbReference type="Proteomes" id="UP001324993"/>
    </source>
</evidence>
<dbReference type="Proteomes" id="UP001324993">
    <property type="component" value="Chromosome"/>
</dbReference>
<dbReference type="PIRSF" id="PIRSF001092">
    <property type="entry name" value="Alpha-L-fucosidase"/>
    <property type="match status" value="1"/>
</dbReference>
<evidence type="ECO:0000256" key="4">
    <source>
        <dbReference type="ARBA" id="ARBA00022729"/>
    </source>
</evidence>
<sequence length="444" mass="50544">MMTKKIRTLGLLLALSSLAPLAEANKPDSIGPLLNDPAREAEFMDWGLGMFVHWSHDAQLGSVISHSMVGASDKYLDRMIDELPKSFNPQKYHPEEWMEVAKIAGAKYMVFTTKHHNGFCMWDTQTTDFNVMNTPYGKDIVKDYVDACRAAGLKVGLYFSPEDFLYLRGVGETIRRVGTSGKEKEGLTAYNIRQLDELFENYGEIDMIFFDGRDQSPLVQYIHQKYPKTIVTRGEMTTPEQHLPKTPLPGPWESCFTLGSQWQFKPTNERYKSGTQLINMLIETRAKGGNLLINMGPEPSGAIPFEQERTFRELGLWMFINDEAIHDIRPGTVIGEEGVWYTQSKDGKSVYVFLTQFTGKNAWKFGQRKNIVLKELKATADTQISVMGQNDKVVEYQPKAVPTSRFKQLPEGLEISVVRAQRIYNDKKWPNTVVVKLENVEFVK</sequence>
<dbReference type="PANTHER" id="PTHR10030">
    <property type="entry name" value="ALPHA-L-FUCOSIDASE"/>
    <property type="match status" value="1"/>
</dbReference>
<dbReference type="PRINTS" id="PR00741">
    <property type="entry name" value="GLHYDRLASE29"/>
</dbReference>
<reference evidence="9 10" key="1">
    <citation type="submission" date="2023-11" db="EMBL/GenBank/DDBJ databases">
        <title>Coraliomargarita sp. nov., isolated from marine algae.</title>
        <authorList>
            <person name="Lee J.K."/>
            <person name="Baek J.H."/>
            <person name="Kim J.M."/>
            <person name="Choi D.G."/>
            <person name="Jeon C.O."/>
        </authorList>
    </citation>
    <scope>NUCLEOTIDE SEQUENCE [LARGE SCALE GENOMIC DNA]</scope>
    <source>
        <strain evidence="9 10">J2-16</strain>
    </source>
</reference>
<evidence type="ECO:0000256" key="2">
    <source>
        <dbReference type="ARBA" id="ARBA00007951"/>
    </source>
</evidence>
<feature type="domain" description="Glycoside hydrolase family 29 N-terminal" evidence="8">
    <location>
        <begin position="40"/>
        <end position="323"/>
    </location>
</feature>
<evidence type="ECO:0000256" key="7">
    <source>
        <dbReference type="SAM" id="SignalP"/>
    </source>
</evidence>
<dbReference type="PANTHER" id="PTHR10030:SF37">
    <property type="entry name" value="ALPHA-L-FUCOSIDASE-RELATED"/>
    <property type="match status" value="1"/>
</dbReference>
<evidence type="ECO:0000256" key="6">
    <source>
        <dbReference type="ARBA" id="ARBA00023295"/>
    </source>
</evidence>
<evidence type="ECO:0000313" key="9">
    <source>
        <dbReference type="EMBL" id="WPJ96252.1"/>
    </source>
</evidence>
<dbReference type="Gene3D" id="3.20.20.80">
    <property type="entry name" value="Glycosidases"/>
    <property type="match status" value="1"/>
</dbReference>
<dbReference type="InterPro" id="IPR017853">
    <property type="entry name" value="GH"/>
</dbReference>
<comment type="function">
    <text evidence="1">Alpha-L-fucosidase is responsible for hydrolyzing the alpha-1,6-linked fucose joined to the reducing-end N-acetylglucosamine of the carbohydrate moieties of glycoproteins.</text>
</comment>
<keyword evidence="10" id="KW-1185">Reference proteome</keyword>
<name>A0ABZ0RL47_9BACT</name>
<dbReference type="EC" id="3.2.1.51" evidence="3"/>
<evidence type="ECO:0000256" key="3">
    <source>
        <dbReference type="ARBA" id="ARBA00012662"/>
    </source>
</evidence>
<gene>
    <name evidence="9" type="ORF">SH580_00870</name>
</gene>
<dbReference type="InterPro" id="IPR000933">
    <property type="entry name" value="Glyco_hydro_29"/>
</dbReference>
<accession>A0ABZ0RL47</accession>
<dbReference type="InterPro" id="IPR016286">
    <property type="entry name" value="FUC_metazoa-typ"/>
</dbReference>
<keyword evidence="4 7" id="KW-0732">Signal</keyword>
<evidence type="ECO:0000256" key="1">
    <source>
        <dbReference type="ARBA" id="ARBA00004071"/>
    </source>
</evidence>
<dbReference type="SMART" id="SM00812">
    <property type="entry name" value="Alpha_L_fucos"/>
    <property type="match status" value="1"/>
</dbReference>
<organism evidence="9 10">
    <name type="scientific">Coraliomargarita algicola</name>
    <dbReference type="NCBI Taxonomy" id="3092156"/>
    <lineage>
        <taxon>Bacteria</taxon>
        <taxon>Pseudomonadati</taxon>
        <taxon>Verrucomicrobiota</taxon>
        <taxon>Opitutia</taxon>
        <taxon>Puniceicoccales</taxon>
        <taxon>Coraliomargaritaceae</taxon>
        <taxon>Coraliomargarita</taxon>
    </lineage>
</organism>
<dbReference type="EMBL" id="CP138858">
    <property type="protein sequence ID" value="WPJ96252.1"/>
    <property type="molecule type" value="Genomic_DNA"/>
</dbReference>